<feature type="compositionally biased region" description="Basic and acidic residues" evidence="1">
    <location>
        <begin position="44"/>
        <end position="54"/>
    </location>
</feature>
<gene>
    <name evidence="2" type="ORF">CONLIGDRAFT_631197</name>
</gene>
<reference evidence="2 3" key="1">
    <citation type="submission" date="2016-10" db="EMBL/GenBank/DDBJ databases">
        <title>Draft genome sequence of Coniochaeta ligniaria NRRL30616, a lignocellulolytic fungus for bioabatement of inhibitors in plant biomass hydrolysates.</title>
        <authorList>
            <consortium name="DOE Joint Genome Institute"/>
            <person name="Jimenez D.J."/>
            <person name="Hector R.E."/>
            <person name="Riley R."/>
            <person name="Sun H."/>
            <person name="Grigoriev I.V."/>
            <person name="Van Elsas J.D."/>
            <person name="Nichols N.N."/>
        </authorList>
    </citation>
    <scope>NUCLEOTIDE SEQUENCE [LARGE SCALE GENOMIC DNA]</scope>
    <source>
        <strain evidence="2 3">NRRL 30616</strain>
    </source>
</reference>
<protein>
    <submittedName>
        <fullName evidence="2">Uncharacterized protein</fullName>
    </submittedName>
</protein>
<accession>A0A1J7IUC5</accession>
<organism evidence="2 3">
    <name type="scientific">Coniochaeta ligniaria NRRL 30616</name>
    <dbReference type="NCBI Taxonomy" id="1408157"/>
    <lineage>
        <taxon>Eukaryota</taxon>
        <taxon>Fungi</taxon>
        <taxon>Dikarya</taxon>
        <taxon>Ascomycota</taxon>
        <taxon>Pezizomycotina</taxon>
        <taxon>Sordariomycetes</taxon>
        <taxon>Sordariomycetidae</taxon>
        <taxon>Coniochaetales</taxon>
        <taxon>Coniochaetaceae</taxon>
        <taxon>Coniochaeta</taxon>
    </lineage>
</organism>
<dbReference type="EMBL" id="KV875096">
    <property type="protein sequence ID" value="OIW31279.1"/>
    <property type="molecule type" value="Genomic_DNA"/>
</dbReference>
<dbReference type="Proteomes" id="UP000182658">
    <property type="component" value="Unassembled WGS sequence"/>
</dbReference>
<sequence length="90" mass="9769">MPTKIMEQSHNLRDPATAPSRVELHQEPYTSTPSQSGASSNKSLTERPPVRESHSPPTQQRRRATSSSSSSSSQDANGEEDLLSESCVAM</sequence>
<dbReference type="AlphaFoldDB" id="A0A1J7IUC5"/>
<name>A0A1J7IUC5_9PEZI</name>
<keyword evidence="3" id="KW-1185">Reference proteome</keyword>
<dbReference type="InParanoid" id="A0A1J7IUC5"/>
<proteinExistence type="predicted"/>
<evidence type="ECO:0000256" key="1">
    <source>
        <dbReference type="SAM" id="MobiDB-lite"/>
    </source>
</evidence>
<feature type="compositionally biased region" description="Polar residues" evidence="1">
    <location>
        <begin position="28"/>
        <end position="43"/>
    </location>
</feature>
<dbReference type="OrthoDB" id="10485363at2759"/>
<evidence type="ECO:0000313" key="3">
    <source>
        <dbReference type="Proteomes" id="UP000182658"/>
    </source>
</evidence>
<feature type="region of interest" description="Disordered" evidence="1">
    <location>
        <begin position="1"/>
        <end position="90"/>
    </location>
</feature>
<evidence type="ECO:0000313" key="2">
    <source>
        <dbReference type="EMBL" id="OIW31279.1"/>
    </source>
</evidence>